<accession>A0AA40C723</accession>
<keyword evidence="3" id="KW-1185">Reference proteome</keyword>
<reference evidence="2" key="1">
    <citation type="submission" date="2023-06" db="EMBL/GenBank/DDBJ databases">
        <title>Genome-scale phylogeny and comparative genomics of the fungal order Sordariales.</title>
        <authorList>
            <consortium name="Lawrence Berkeley National Laboratory"/>
            <person name="Hensen N."/>
            <person name="Bonometti L."/>
            <person name="Westerberg I."/>
            <person name="Brannstrom I.O."/>
            <person name="Guillou S."/>
            <person name="Cros-Aarteil S."/>
            <person name="Calhoun S."/>
            <person name="Haridas S."/>
            <person name="Kuo A."/>
            <person name="Mondo S."/>
            <person name="Pangilinan J."/>
            <person name="Riley R."/>
            <person name="Labutti K."/>
            <person name="Andreopoulos B."/>
            <person name="Lipzen A."/>
            <person name="Chen C."/>
            <person name="Yanf M."/>
            <person name="Daum C."/>
            <person name="Ng V."/>
            <person name="Clum A."/>
            <person name="Steindorff A."/>
            <person name="Ohm R."/>
            <person name="Martin F."/>
            <person name="Silar P."/>
            <person name="Natvig D."/>
            <person name="Lalanne C."/>
            <person name="Gautier V."/>
            <person name="Ament-Velasquez S.L."/>
            <person name="Kruys A."/>
            <person name="Hutchinson M.I."/>
            <person name="Powell A.J."/>
            <person name="Barry K."/>
            <person name="Miller A.N."/>
            <person name="Grigoriev I.V."/>
            <person name="Debuchy R."/>
            <person name="Gladieux P."/>
            <person name="Thoren M.H."/>
            <person name="Johannesson H."/>
        </authorList>
    </citation>
    <scope>NUCLEOTIDE SEQUENCE</scope>
    <source>
        <strain evidence="2">CBS 606.72</strain>
    </source>
</reference>
<dbReference type="PANTHER" id="PTHR47843:SF5">
    <property type="entry name" value="BTB_POZ DOMAIN PROTEIN"/>
    <property type="match status" value="1"/>
</dbReference>
<gene>
    <name evidence="2" type="ORF">B0T14DRAFT_424596</name>
</gene>
<dbReference type="PANTHER" id="PTHR47843">
    <property type="entry name" value="BTB DOMAIN-CONTAINING PROTEIN-RELATED"/>
    <property type="match status" value="1"/>
</dbReference>
<evidence type="ECO:0000313" key="2">
    <source>
        <dbReference type="EMBL" id="KAK0627395.1"/>
    </source>
</evidence>
<name>A0AA40C723_9PEZI</name>
<comment type="caution">
    <text evidence="2">The sequence shown here is derived from an EMBL/GenBank/DDBJ whole genome shotgun (WGS) entry which is preliminary data.</text>
</comment>
<dbReference type="CDD" id="cd18186">
    <property type="entry name" value="BTB_POZ_ZBTB_KLHL-like"/>
    <property type="match status" value="1"/>
</dbReference>
<dbReference type="InterPro" id="IPR000210">
    <property type="entry name" value="BTB/POZ_dom"/>
</dbReference>
<organism evidence="2 3">
    <name type="scientific">Immersiella caudata</name>
    <dbReference type="NCBI Taxonomy" id="314043"/>
    <lineage>
        <taxon>Eukaryota</taxon>
        <taxon>Fungi</taxon>
        <taxon>Dikarya</taxon>
        <taxon>Ascomycota</taxon>
        <taxon>Pezizomycotina</taxon>
        <taxon>Sordariomycetes</taxon>
        <taxon>Sordariomycetidae</taxon>
        <taxon>Sordariales</taxon>
        <taxon>Lasiosphaeriaceae</taxon>
        <taxon>Immersiella</taxon>
    </lineage>
</organism>
<protein>
    <recommendedName>
        <fullName evidence="1">BTB domain-containing protein</fullName>
    </recommendedName>
</protein>
<dbReference type="PROSITE" id="PS50097">
    <property type="entry name" value="BTB"/>
    <property type="match status" value="1"/>
</dbReference>
<feature type="domain" description="BTB" evidence="1">
    <location>
        <begin position="21"/>
        <end position="88"/>
    </location>
</feature>
<evidence type="ECO:0000259" key="1">
    <source>
        <dbReference type="PROSITE" id="PS50097"/>
    </source>
</evidence>
<dbReference type="AlphaFoldDB" id="A0AA40C723"/>
<dbReference type="Pfam" id="PF00651">
    <property type="entry name" value="BTB"/>
    <property type="match status" value="1"/>
</dbReference>
<dbReference type="SMART" id="SM00225">
    <property type="entry name" value="BTB"/>
    <property type="match status" value="1"/>
</dbReference>
<dbReference type="InterPro" id="IPR011333">
    <property type="entry name" value="SKP1/BTB/POZ_sf"/>
</dbReference>
<dbReference type="SUPFAM" id="SSF54695">
    <property type="entry name" value="POZ domain"/>
    <property type="match status" value="1"/>
</dbReference>
<sequence>MGSSTLGTAKYGHLFNCEEYSDLTLVCQAREFLVHKVVVCTQSPFMAAAVRGPFQEATLGIIQVEDFEVETVRRMVEFLYTGDYDAPPHPSEAIEEEAITVQPLALRNETNDKILRHVRVAVIADYYNIKDLSSLACTKVKSSISAPNENHPSPQALADAVKEASTLCDDNNQDLQDTITTFAAANLNILLQADDLNPLFNDFGVEIIKKLMQKCETLETQLKDTTKGLRAIVESQKQALAALNRARVQEARTSASVTKCLAMLREQSRCRNGQCGALFECYVEGNGHYPVYTLRCAKCGCRH</sequence>
<dbReference type="Gene3D" id="3.30.710.10">
    <property type="entry name" value="Potassium Channel Kv1.1, Chain A"/>
    <property type="match status" value="1"/>
</dbReference>
<proteinExistence type="predicted"/>
<dbReference type="Proteomes" id="UP001175000">
    <property type="component" value="Unassembled WGS sequence"/>
</dbReference>
<evidence type="ECO:0000313" key="3">
    <source>
        <dbReference type="Proteomes" id="UP001175000"/>
    </source>
</evidence>
<dbReference type="EMBL" id="JAULSU010000002">
    <property type="protein sequence ID" value="KAK0627395.1"/>
    <property type="molecule type" value="Genomic_DNA"/>
</dbReference>